<keyword evidence="10 18" id="KW-0808">Transferase</keyword>
<keyword evidence="13 20" id="KW-1133">Transmembrane helix</keyword>
<evidence type="ECO:0000256" key="12">
    <source>
        <dbReference type="ARBA" id="ARBA00022695"/>
    </source>
</evidence>
<dbReference type="GO" id="GO:0004605">
    <property type="term" value="F:phosphatidate cytidylyltransferase activity"/>
    <property type="evidence" value="ECO:0007669"/>
    <property type="project" value="UniProtKB-EC"/>
</dbReference>
<comment type="pathway">
    <text evidence="4">Lipid metabolism.</text>
</comment>
<feature type="transmembrane region" description="Helical" evidence="20">
    <location>
        <begin position="171"/>
        <end position="189"/>
    </location>
</feature>
<comment type="subcellular location">
    <subcellularLocation>
        <location evidence="2">Cell membrane</location>
        <topology evidence="2">Multi-pass membrane protein</topology>
    </subcellularLocation>
</comment>
<evidence type="ECO:0000256" key="18">
    <source>
        <dbReference type="RuleBase" id="RU003938"/>
    </source>
</evidence>
<evidence type="ECO:0000256" key="16">
    <source>
        <dbReference type="ARBA" id="ARBA00023209"/>
    </source>
</evidence>
<dbReference type="AlphaFoldDB" id="A0A9W6CYK0"/>
<evidence type="ECO:0000313" key="22">
    <source>
        <dbReference type="Proteomes" id="UP001144396"/>
    </source>
</evidence>
<feature type="region of interest" description="Disordered" evidence="19">
    <location>
        <begin position="1"/>
        <end position="21"/>
    </location>
</feature>
<dbReference type="EC" id="2.7.7.41" evidence="6 18"/>
<dbReference type="Proteomes" id="UP001144396">
    <property type="component" value="Unassembled WGS sequence"/>
</dbReference>
<evidence type="ECO:0000256" key="14">
    <source>
        <dbReference type="ARBA" id="ARBA00023098"/>
    </source>
</evidence>
<keyword evidence="8" id="KW-1003">Cell membrane</keyword>
<evidence type="ECO:0000256" key="9">
    <source>
        <dbReference type="ARBA" id="ARBA00022516"/>
    </source>
</evidence>
<evidence type="ECO:0000256" key="1">
    <source>
        <dbReference type="ARBA" id="ARBA00001698"/>
    </source>
</evidence>
<dbReference type="PANTHER" id="PTHR46382">
    <property type="entry name" value="PHOSPHATIDATE CYTIDYLYLTRANSFERASE"/>
    <property type="match status" value="1"/>
</dbReference>
<dbReference type="GO" id="GO:0005886">
    <property type="term" value="C:plasma membrane"/>
    <property type="evidence" value="ECO:0007669"/>
    <property type="project" value="UniProtKB-SubCell"/>
</dbReference>
<reference evidence="21" key="1">
    <citation type="submission" date="2022-12" db="EMBL/GenBank/DDBJ databases">
        <title>Reference genome sequencing for broad-spectrum identification of bacterial and archaeal isolates by mass spectrometry.</title>
        <authorList>
            <person name="Sekiguchi Y."/>
            <person name="Tourlousse D.M."/>
        </authorList>
    </citation>
    <scope>NUCLEOTIDE SEQUENCE</scope>
    <source>
        <strain evidence="21">14</strain>
    </source>
</reference>
<organism evidence="21 22">
    <name type="scientific">Agromyces rhizosphaerae</name>
    <dbReference type="NCBI Taxonomy" id="88374"/>
    <lineage>
        <taxon>Bacteria</taxon>
        <taxon>Bacillati</taxon>
        <taxon>Actinomycetota</taxon>
        <taxon>Actinomycetes</taxon>
        <taxon>Micrococcales</taxon>
        <taxon>Microbacteriaceae</taxon>
        <taxon>Agromyces</taxon>
    </lineage>
</organism>
<dbReference type="PANTHER" id="PTHR46382:SF1">
    <property type="entry name" value="PHOSPHATIDATE CYTIDYLYLTRANSFERASE"/>
    <property type="match status" value="1"/>
</dbReference>
<feature type="transmembrane region" description="Helical" evidence="20">
    <location>
        <begin position="84"/>
        <end position="102"/>
    </location>
</feature>
<dbReference type="GO" id="GO:0016024">
    <property type="term" value="P:CDP-diacylglycerol biosynthetic process"/>
    <property type="evidence" value="ECO:0007669"/>
    <property type="project" value="TreeGrafter"/>
</dbReference>
<sequence>MTEPDDTNDIDPGSPGAPSELRAHMHQRRVELERQFEATRAQFDATQERIQARTGRNLLLAIVIGLVLGGGLLVSLLIVKELFMVFAGVLVGFTTAELATALRRAGYAVPRIPTVVGAVAVVPAAYYGGPAGQLLGVLAAILLVAAWRLVEQAIPATRRDSSLVADLSASVFVQVYVTFLASFVVVLTAQEGGQWWALGFIVIVVLADTGAYAAGLTLGKHPMAPVISPKKTWEGFAGGAITCLVAGVLIGLFMLGTTWWFGLLFGAAIFLSATLGDLAESLIKRDIGIKDMSSKLPGHGGFLDRLDSILPSAAVAFTAFLIYTAL</sequence>
<evidence type="ECO:0000256" key="20">
    <source>
        <dbReference type="SAM" id="Phobius"/>
    </source>
</evidence>
<evidence type="ECO:0000256" key="17">
    <source>
        <dbReference type="ARBA" id="ARBA00023264"/>
    </source>
</evidence>
<evidence type="ECO:0000256" key="7">
    <source>
        <dbReference type="ARBA" id="ARBA00019373"/>
    </source>
</evidence>
<feature type="transmembrane region" description="Helical" evidence="20">
    <location>
        <begin position="259"/>
        <end position="282"/>
    </location>
</feature>
<evidence type="ECO:0000256" key="19">
    <source>
        <dbReference type="SAM" id="MobiDB-lite"/>
    </source>
</evidence>
<keyword evidence="17" id="KW-1208">Phospholipid metabolism</keyword>
<evidence type="ECO:0000256" key="10">
    <source>
        <dbReference type="ARBA" id="ARBA00022679"/>
    </source>
</evidence>
<keyword evidence="22" id="KW-1185">Reference proteome</keyword>
<evidence type="ECO:0000256" key="3">
    <source>
        <dbReference type="ARBA" id="ARBA00005119"/>
    </source>
</evidence>
<keyword evidence="12 18" id="KW-0548">Nucleotidyltransferase</keyword>
<evidence type="ECO:0000256" key="4">
    <source>
        <dbReference type="ARBA" id="ARBA00005189"/>
    </source>
</evidence>
<name>A0A9W6CYK0_9MICO</name>
<comment type="caution">
    <text evidence="21">The sequence shown here is derived from an EMBL/GenBank/DDBJ whole genome shotgun (WGS) entry which is preliminary data.</text>
</comment>
<dbReference type="EMBL" id="BSDP01000001">
    <property type="protein sequence ID" value="GLI28675.1"/>
    <property type="molecule type" value="Genomic_DNA"/>
</dbReference>
<keyword evidence="16" id="KW-0594">Phospholipid biosynthesis</keyword>
<dbReference type="InterPro" id="IPR000374">
    <property type="entry name" value="PC_trans"/>
</dbReference>
<evidence type="ECO:0000256" key="15">
    <source>
        <dbReference type="ARBA" id="ARBA00023136"/>
    </source>
</evidence>
<keyword evidence="11 18" id="KW-0812">Transmembrane</keyword>
<comment type="pathway">
    <text evidence="3 18">Phospholipid metabolism; CDP-diacylglycerol biosynthesis; CDP-diacylglycerol from sn-glycerol 3-phosphate: step 3/3.</text>
</comment>
<feature type="transmembrane region" description="Helical" evidence="20">
    <location>
        <begin position="302"/>
        <end position="323"/>
    </location>
</feature>
<evidence type="ECO:0000256" key="6">
    <source>
        <dbReference type="ARBA" id="ARBA00012487"/>
    </source>
</evidence>
<evidence type="ECO:0000256" key="13">
    <source>
        <dbReference type="ARBA" id="ARBA00022989"/>
    </source>
</evidence>
<accession>A0A9W6CYK0</accession>
<keyword evidence="15 20" id="KW-0472">Membrane</keyword>
<feature type="transmembrane region" description="Helical" evidence="20">
    <location>
        <begin position="58"/>
        <end position="78"/>
    </location>
</feature>
<evidence type="ECO:0000256" key="2">
    <source>
        <dbReference type="ARBA" id="ARBA00004651"/>
    </source>
</evidence>
<proteinExistence type="inferred from homology"/>
<protein>
    <recommendedName>
        <fullName evidence="7 18">Phosphatidate cytidylyltransferase</fullName>
        <ecNumber evidence="6 18">2.7.7.41</ecNumber>
    </recommendedName>
</protein>
<dbReference type="RefSeq" id="WP_309298783.1">
    <property type="nucleotide sequence ID" value="NZ_BSDP01000001.1"/>
</dbReference>
<feature type="transmembrane region" description="Helical" evidence="20">
    <location>
        <begin position="235"/>
        <end position="253"/>
    </location>
</feature>
<dbReference type="Pfam" id="PF01148">
    <property type="entry name" value="CTP_transf_1"/>
    <property type="match status" value="1"/>
</dbReference>
<evidence type="ECO:0000256" key="5">
    <source>
        <dbReference type="ARBA" id="ARBA00010185"/>
    </source>
</evidence>
<gene>
    <name evidence="21" type="ORF">ARHIZOSPH14_29170</name>
</gene>
<evidence type="ECO:0000256" key="8">
    <source>
        <dbReference type="ARBA" id="ARBA00022475"/>
    </source>
</evidence>
<keyword evidence="14" id="KW-0443">Lipid metabolism</keyword>
<evidence type="ECO:0000256" key="11">
    <source>
        <dbReference type="ARBA" id="ARBA00022692"/>
    </source>
</evidence>
<dbReference type="PROSITE" id="PS01315">
    <property type="entry name" value="CDS"/>
    <property type="match status" value="1"/>
</dbReference>
<keyword evidence="9" id="KW-0444">Lipid biosynthesis</keyword>
<feature type="transmembrane region" description="Helical" evidence="20">
    <location>
        <begin position="195"/>
        <end position="214"/>
    </location>
</feature>
<comment type="catalytic activity">
    <reaction evidence="1 18">
        <text>a 1,2-diacyl-sn-glycero-3-phosphate + CTP + H(+) = a CDP-1,2-diacyl-sn-glycerol + diphosphate</text>
        <dbReference type="Rhea" id="RHEA:16229"/>
        <dbReference type="ChEBI" id="CHEBI:15378"/>
        <dbReference type="ChEBI" id="CHEBI:33019"/>
        <dbReference type="ChEBI" id="CHEBI:37563"/>
        <dbReference type="ChEBI" id="CHEBI:58332"/>
        <dbReference type="ChEBI" id="CHEBI:58608"/>
        <dbReference type="EC" id="2.7.7.41"/>
    </reaction>
</comment>
<evidence type="ECO:0000313" key="21">
    <source>
        <dbReference type="EMBL" id="GLI28675.1"/>
    </source>
</evidence>
<feature type="transmembrane region" description="Helical" evidence="20">
    <location>
        <begin position="109"/>
        <end position="127"/>
    </location>
</feature>
<comment type="similarity">
    <text evidence="5 18">Belongs to the CDS family.</text>
</comment>